<keyword evidence="2" id="KW-0472">Membrane</keyword>
<organism evidence="3 4">
    <name type="scientific">Trypanosoma rangeli SC58</name>
    <dbReference type="NCBI Taxonomy" id="429131"/>
    <lineage>
        <taxon>Eukaryota</taxon>
        <taxon>Discoba</taxon>
        <taxon>Euglenozoa</taxon>
        <taxon>Kinetoplastea</taxon>
        <taxon>Metakinetoplastina</taxon>
        <taxon>Trypanosomatida</taxon>
        <taxon>Trypanosomatidae</taxon>
        <taxon>Trypanosoma</taxon>
        <taxon>Herpetosoma</taxon>
    </lineage>
</organism>
<accession>A0A061JB35</accession>
<proteinExistence type="predicted"/>
<gene>
    <name evidence="3" type="ORF">TRSC58_00920</name>
</gene>
<name>A0A061JB35_TRYRA</name>
<dbReference type="AlphaFoldDB" id="A0A061JB35"/>
<dbReference type="EMBL" id="AUPL01000920">
    <property type="protein sequence ID" value="ESL11331.1"/>
    <property type="molecule type" value="Genomic_DNA"/>
</dbReference>
<sequence>MPFTDIPTFFTDAGPYPSVAFLAAWTLVLGVSFVVFGVVRPVGRGTRPPTAGEKETSFLPLWWLRQLYLCVASWPLFDMVHRIASYIFLPSRVLWRRHMLQLPDGRFGKWVSQLRLSISCLLQSKEVHGTYADWQLPMASFASSIAPYSANEAPDATQRGIEGNERMSNEEWEYCQWVALASVLTAMLILFVACEALLRLFPLQSRRQETHEEDCSEAGSTSDDDVSSASDQELWWDLGEPDDACLLSPEAIAEEQRWKSMEAERRLSQQRQEKEEERGAVLTLLHEYWPVFLSVCYAGLYAFTGGMPLLMRWVYPGCVMLVTLCGMIA</sequence>
<feature type="coiled-coil region" evidence="1">
    <location>
        <begin position="253"/>
        <end position="280"/>
    </location>
</feature>
<evidence type="ECO:0000313" key="3">
    <source>
        <dbReference type="EMBL" id="ESL11331.1"/>
    </source>
</evidence>
<feature type="transmembrane region" description="Helical" evidence="2">
    <location>
        <begin position="280"/>
        <end position="303"/>
    </location>
</feature>
<evidence type="ECO:0000313" key="4">
    <source>
        <dbReference type="Proteomes" id="UP000031737"/>
    </source>
</evidence>
<feature type="transmembrane region" description="Helical" evidence="2">
    <location>
        <begin position="20"/>
        <end position="39"/>
    </location>
</feature>
<keyword evidence="1" id="KW-0175">Coiled coil</keyword>
<protein>
    <submittedName>
        <fullName evidence="3">Uncharacterized protein</fullName>
    </submittedName>
</protein>
<feature type="transmembrane region" description="Helical" evidence="2">
    <location>
        <begin position="177"/>
        <end position="198"/>
    </location>
</feature>
<dbReference type="OrthoDB" id="248096at2759"/>
<evidence type="ECO:0000256" key="2">
    <source>
        <dbReference type="SAM" id="Phobius"/>
    </source>
</evidence>
<keyword evidence="2" id="KW-0812">Transmembrane</keyword>
<keyword evidence="2" id="KW-1133">Transmembrane helix</keyword>
<dbReference type="Proteomes" id="UP000031737">
    <property type="component" value="Unassembled WGS sequence"/>
</dbReference>
<reference evidence="3 4" key="1">
    <citation type="submission" date="2013-07" db="EMBL/GenBank/DDBJ databases">
        <authorList>
            <person name="Stoco P.H."/>
            <person name="Wagner G."/>
            <person name="Gerber A."/>
            <person name="Zaha A."/>
            <person name="Thompson C."/>
            <person name="Bartholomeu D.C."/>
            <person name="Luckemeyer D.D."/>
            <person name="Bahia D."/>
            <person name="Loreto E."/>
            <person name="Prestes E.B."/>
            <person name="Lima F.M."/>
            <person name="Rodrigues-Luiz G."/>
            <person name="Vallejo G.A."/>
            <person name="Filho J.F."/>
            <person name="Monteiro K.M."/>
            <person name="Tyler K.M."/>
            <person name="de Almeida L.G."/>
            <person name="Ortiz M.F."/>
            <person name="Siervo M.A."/>
            <person name="de Moraes M.H."/>
            <person name="Cunha O.L."/>
            <person name="Mendonca-Neto R."/>
            <person name="Silva R."/>
            <person name="Teixeira S.M."/>
            <person name="Murta S.M."/>
            <person name="Sincero T.C."/>
            <person name="Mendes T.A."/>
            <person name="Urmenyi T.P."/>
            <person name="Silva V.G."/>
            <person name="da Rocha W.D."/>
            <person name="Andersson B."/>
            <person name="Romanha A.J."/>
            <person name="Steindel M."/>
            <person name="de Vasconcelos A.T."/>
            <person name="Grisard E.C."/>
        </authorList>
    </citation>
    <scope>NUCLEOTIDE SEQUENCE [LARGE SCALE GENOMIC DNA]</scope>
    <source>
        <strain evidence="3 4">SC58</strain>
    </source>
</reference>
<dbReference type="VEuPathDB" id="TriTrypDB:TRSC58_00920"/>
<comment type="caution">
    <text evidence="3">The sequence shown here is derived from an EMBL/GenBank/DDBJ whole genome shotgun (WGS) entry which is preliminary data.</text>
</comment>
<evidence type="ECO:0000256" key="1">
    <source>
        <dbReference type="SAM" id="Coils"/>
    </source>
</evidence>
<keyword evidence="4" id="KW-1185">Reference proteome</keyword>